<dbReference type="Pfam" id="PF24681">
    <property type="entry name" value="Kelch_KLHDC2_KLHL20_DRC7"/>
    <property type="match status" value="1"/>
</dbReference>
<dbReference type="PANTHER" id="PTHR24412:SF489">
    <property type="entry name" value="RING FINGER DOMAIN AND KELCH REPEAT-CONTAINING PROTEIN DDB_G0271372"/>
    <property type="match status" value="1"/>
</dbReference>
<dbReference type="Pfam" id="PF07707">
    <property type="entry name" value="BACK"/>
    <property type="match status" value="1"/>
</dbReference>
<protein>
    <recommendedName>
        <fullName evidence="3">BTB domain-containing protein</fullName>
    </recommendedName>
</protein>
<dbReference type="PIRSF" id="PIRSF037037">
    <property type="entry name" value="Kelch-like_protein_gigaxonin"/>
    <property type="match status" value="1"/>
</dbReference>
<accession>A0AAD9P3I9</accession>
<dbReference type="SMART" id="SM00225">
    <property type="entry name" value="BTB"/>
    <property type="match status" value="1"/>
</dbReference>
<keyword evidence="2" id="KW-0677">Repeat</keyword>
<dbReference type="EMBL" id="JAODUO010000164">
    <property type="protein sequence ID" value="KAK2187478.1"/>
    <property type="molecule type" value="Genomic_DNA"/>
</dbReference>
<dbReference type="PANTHER" id="PTHR24412">
    <property type="entry name" value="KELCH PROTEIN"/>
    <property type="match status" value="1"/>
</dbReference>
<dbReference type="SUPFAM" id="SSF117281">
    <property type="entry name" value="Kelch motif"/>
    <property type="match status" value="2"/>
</dbReference>
<dbReference type="InterPro" id="IPR011705">
    <property type="entry name" value="BACK"/>
</dbReference>
<keyword evidence="1" id="KW-0880">Kelch repeat</keyword>
<evidence type="ECO:0000256" key="1">
    <source>
        <dbReference type="ARBA" id="ARBA00022441"/>
    </source>
</evidence>
<reference evidence="4" key="1">
    <citation type="journal article" date="2023" name="Mol. Biol. Evol.">
        <title>Third-Generation Sequencing Reveals the Adaptive Role of the Epigenome in Three Deep-Sea Polychaetes.</title>
        <authorList>
            <person name="Perez M."/>
            <person name="Aroh O."/>
            <person name="Sun Y."/>
            <person name="Lan Y."/>
            <person name="Juniper S.K."/>
            <person name="Young C.R."/>
            <person name="Angers B."/>
            <person name="Qian P.Y."/>
        </authorList>
    </citation>
    <scope>NUCLEOTIDE SEQUENCE</scope>
    <source>
        <strain evidence="4">R07B-5</strain>
    </source>
</reference>
<feature type="domain" description="BTB" evidence="3">
    <location>
        <begin position="30"/>
        <end position="97"/>
    </location>
</feature>
<dbReference type="AlphaFoldDB" id="A0AAD9P3I9"/>
<evidence type="ECO:0000313" key="4">
    <source>
        <dbReference type="EMBL" id="KAK2187478.1"/>
    </source>
</evidence>
<dbReference type="FunFam" id="1.25.40.420:FF:000001">
    <property type="entry name" value="Kelch-like family member 12"/>
    <property type="match status" value="1"/>
</dbReference>
<dbReference type="SMART" id="SM00612">
    <property type="entry name" value="Kelch"/>
    <property type="match status" value="3"/>
</dbReference>
<dbReference type="Pfam" id="PF00651">
    <property type="entry name" value="BTB"/>
    <property type="match status" value="1"/>
</dbReference>
<dbReference type="InterPro" id="IPR017096">
    <property type="entry name" value="BTB-kelch_protein"/>
</dbReference>
<evidence type="ECO:0000259" key="3">
    <source>
        <dbReference type="PROSITE" id="PS50097"/>
    </source>
</evidence>
<evidence type="ECO:0000256" key="2">
    <source>
        <dbReference type="ARBA" id="ARBA00022737"/>
    </source>
</evidence>
<evidence type="ECO:0000313" key="5">
    <source>
        <dbReference type="Proteomes" id="UP001209878"/>
    </source>
</evidence>
<keyword evidence="5" id="KW-1185">Reference proteome</keyword>
<dbReference type="Gene3D" id="1.25.40.420">
    <property type="match status" value="1"/>
</dbReference>
<dbReference type="Proteomes" id="UP001209878">
    <property type="component" value="Unassembled WGS sequence"/>
</dbReference>
<comment type="caution">
    <text evidence="4">The sequence shown here is derived from an EMBL/GenBank/DDBJ whole genome shotgun (WGS) entry which is preliminary data.</text>
</comment>
<organism evidence="4 5">
    <name type="scientific">Ridgeia piscesae</name>
    <name type="common">Tubeworm</name>
    <dbReference type="NCBI Taxonomy" id="27915"/>
    <lineage>
        <taxon>Eukaryota</taxon>
        <taxon>Metazoa</taxon>
        <taxon>Spiralia</taxon>
        <taxon>Lophotrochozoa</taxon>
        <taxon>Annelida</taxon>
        <taxon>Polychaeta</taxon>
        <taxon>Sedentaria</taxon>
        <taxon>Canalipalpata</taxon>
        <taxon>Sabellida</taxon>
        <taxon>Siboglinidae</taxon>
        <taxon>Ridgeia</taxon>
    </lineage>
</organism>
<dbReference type="Gene3D" id="2.120.10.80">
    <property type="entry name" value="Kelch-type beta propeller"/>
    <property type="match status" value="2"/>
</dbReference>
<sequence>MDVSWKFEDPIQRSKLQSQMWSYHLDDKFCDVILESSDGVEVPCHKMVLSAGCQFFQAMFSSGMKEAQSHRIKLDLPSSTVKCLVEFIYTSSVDITEENAQGLLQVADEYQLTGLKKACTDFMIGRLQPCNCLGLHKFARLYNLTKLQDLAHKCMLENFIEVTQCEEFLKLEEEDLVHYIEDDTLNVNNEDIVFEAVLTWTKHVLSDRVSVLPDLLEHVRFPFCSPSYFLDNIETCDVMVNWRCKKFIAEYKHYHFAPERRGEITSKRIRPRKSSSLKNAVIVLGGCTHNSETNNHAFLWNLDTDQWSKCDYLSPPQVECGGIESFSLCSWQGNLVLSIQKGQGMVPSTCWLFDIIARQWKDITYNESLIGASTLSFQGKLLILGGKDTVYNSVSSKMLQLDVGNQKWMEVGSMLEPVHHHIATEFHGMLFVLGGKKKHPTLFDSSPVSVATQCYKPNQRKWQLCAPMPISLSSASTLIHEDKIFVFGTYIEHNAGWHCGLCSYSPQVDSWAMLAAPSRSHHFAPATTYNGKLIVLGGTDDVYNLTDSVEMYDPIKDVWELLNVKTHIALSDHAASFACLPSSW</sequence>
<dbReference type="SMART" id="SM00875">
    <property type="entry name" value="BACK"/>
    <property type="match status" value="1"/>
</dbReference>
<dbReference type="PROSITE" id="PS50097">
    <property type="entry name" value="BTB"/>
    <property type="match status" value="1"/>
</dbReference>
<dbReference type="InterPro" id="IPR000210">
    <property type="entry name" value="BTB/POZ_dom"/>
</dbReference>
<proteinExistence type="predicted"/>
<dbReference type="InterPro" id="IPR011333">
    <property type="entry name" value="SKP1/BTB/POZ_sf"/>
</dbReference>
<gene>
    <name evidence="4" type="ORF">NP493_164g03066</name>
</gene>
<dbReference type="Gene3D" id="3.30.710.10">
    <property type="entry name" value="Potassium Channel Kv1.1, Chain A"/>
    <property type="match status" value="1"/>
</dbReference>
<dbReference type="InterPro" id="IPR015915">
    <property type="entry name" value="Kelch-typ_b-propeller"/>
</dbReference>
<dbReference type="SUPFAM" id="SSF54695">
    <property type="entry name" value="POZ domain"/>
    <property type="match status" value="1"/>
</dbReference>
<name>A0AAD9P3I9_RIDPI</name>
<dbReference type="InterPro" id="IPR006652">
    <property type="entry name" value="Kelch_1"/>
</dbReference>